<protein>
    <submittedName>
        <fullName evidence="1">Uncharacterized protein</fullName>
    </submittedName>
</protein>
<gene>
    <name evidence="1" type="ORF">DFO67_12910</name>
</gene>
<reference evidence="1 2" key="1">
    <citation type="submission" date="2019-03" db="EMBL/GenBank/DDBJ databases">
        <title>Freshwater and sediment microbial communities from various areas in North America, analyzing microbe dynamics in response to fracking.</title>
        <authorList>
            <person name="Lamendella R."/>
        </authorList>
    </citation>
    <scope>NUCLEOTIDE SEQUENCE [LARGE SCALE GENOMIC DNA]</scope>
    <source>
        <strain evidence="1 2">6_TX</strain>
    </source>
</reference>
<accession>A0A4R8FHV9</accession>
<dbReference type="RefSeq" id="WP_134021094.1">
    <property type="nucleotide sequence ID" value="NZ_SOEC01000029.1"/>
</dbReference>
<dbReference type="Proteomes" id="UP000294489">
    <property type="component" value="Unassembled WGS sequence"/>
</dbReference>
<sequence length="102" mass="11128">MARWVTGDAVYGESFHLRWPLEQHGQGYVMVVSRKTHVWLGLEQRKIGDLLATLQGNTEFDWAGSAQAPEARARDCLTGRFWPLIGDRSTGGSAGAGPAFPG</sequence>
<organism evidence="1 2">
    <name type="scientific">Modicisalibacter xianhensis</name>
    <dbReference type="NCBI Taxonomy" id="442341"/>
    <lineage>
        <taxon>Bacteria</taxon>
        <taxon>Pseudomonadati</taxon>
        <taxon>Pseudomonadota</taxon>
        <taxon>Gammaproteobacteria</taxon>
        <taxon>Oceanospirillales</taxon>
        <taxon>Halomonadaceae</taxon>
        <taxon>Modicisalibacter</taxon>
    </lineage>
</organism>
<dbReference type="AlphaFoldDB" id="A0A4R8FHV9"/>
<name>A0A4R8FHV9_9GAMM</name>
<proteinExistence type="predicted"/>
<dbReference type="OrthoDB" id="583339at2"/>
<dbReference type="EMBL" id="SOEC01000029">
    <property type="protein sequence ID" value="TDX22477.1"/>
    <property type="molecule type" value="Genomic_DNA"/>
</dbReference>
<evidence type="ECO:0000313" key="1">
    <source>
        <dbReference type="EMBL" id="TDX22477.1"/>
    </source>
</evidence>
<evidence type="ECO:0000313" key="2">
    <source>
        <dbReference type="Proteomes" id="UP000294489"/>
    </source>
</evidence>
<comment type="caution">
    <text evidence="1">The sequence shown here is derived from an EMBL/GenBank/DDBJ whole genome shotgun (WGS) entry which is preliminary data.</text>
</comment>